<comment type="caution">
    <text evidence="3">The sequence shown here is derived from an EMBL/GenBank/DDBJ whole genome shotgun (WGS) entry which is preliminary data.</text>
</comment>
<dbReference type="GO" id="GO:0004301">
    <property type="term" value="F:epoxide hydrolase activity"/>
    <property type="evidence" value="ECO:0007669"/>
    <property type="project" value="TreeGrafter"/>
</dbReference>
<dbReference type="STRING" id="1890683.A0A427YC17"/>
<dbReference type="Gene3D" id="3.40.50.1820">
    <property type="entry name" value="alpha/beta hydrolase"/>
    <property type="match status" value="1"/>
</dbReference>
<evidence type="ECO:0000313" key="3">
    <source>
        <dbReference type="EMBL" id="RSH88719.1"/>
    </source>
</evidence>
<evidence type="ECO:0000259" key="2">
    <source>
        <dbReference type="Pfam" id="PF00561"/>
    </source>
</evidence>
<evidence type="ECO:0000313" key="4">
    <source>
        <dbReference type="Proteomes" id="UP000279259"/>
    </source>
</evidence>
<dbReference type="InterPro" id="IPR051340">
    <property type="entry name" value="Haloalkane_dehalogenase"/>
</dbReference>
<dbReference type="Proteomes" id="UP000279259">
    <property type="component" value="Unassembled WGS sequence"/>
</dbReference>
<organism evidence="3 4">
    <name type="scientific">Saitozyma podzolica</name>
    <dbReference type="NCBI Taxonomy" id="1890683"/>
    <lineage>
        <taxon>Eukaryota</taxon>
        <taxon>Fungi</taxon>
        <taxon>Dikarya</taxon>
        <taxon>Basidiomycota</taxon>
        <taxon>Agaricomycotina</taxon>
        <taxon>Tremellomycetes</taxon>
        <taxon>Tremellales</taxon>
        <taxon>Trimorphomycetaceae</taxon>
        <taxon>Saitozyma</taxon>
    </lineage>
</organism>
<sequence>MTITTYSSVRLPNGVDMSFAHSGDASNPVILLLHGYPSSSNQFRNLIPALADRYHVVAPDLPGFGHTKYPSDYVHSFENFAKSIGLFLDARKITSFAVYIFDYGAPTALRLALNRPEAVKAIITQNGNAYEEGLGAWWDPLRSYWATEKGSTEYASIRETIRKGAFTLEAVKDQYIDGTPRPLLDHIDPNAYALDYFLALSDADRQEVQLDLFYDYQTNLSLYPAFQEFFRKYKPPTLAVWGRNDPIFIPPGAQLYVRDNADTKVALLDGGHFLLETHLEDVAELIREFLASVPSWSGVAKK</sequence>
<protein>
    <recommendedName>
        <fullName evidence="2">AB hydrolase-1 domain-containing protein</fullName>
    </recommendedName>
</protein>
<gene>
    <name evidence="3" type="ORF">EHS25_002946</name>
</gene>
<dbReference type="PRINTS" id="PR00412">
    <property type="entry name" value="EPOXHYDRLASE"/>
</dbReference>
<dbReference type="OrthoDB" id="6431331at2759"/>
<keyword evidence="1" id="KW-0378">Hydrolase</keyword>
<proteinExistence type="predicted"/>
<dbReference type="SUPFAM" id="SSF53474">
    <property type="entry name" value="alpha/beta-Hydrolases"/>
    <property type="match status" value="1"/>
</dbReference>
<keyword evidence="4" id="KW-1185">Reference proteome</keyword>
<dbReference type="InterPro" id="IPR000639">
    <property type="entry name" value="Epox_hydrolase-like"/>
</dbReference>
<dbReference type="InterPro" id="IPR000073">
    <property type="entry name" value="AB_hydrolase_1"/>
</dbReference>
<dbReference type="Pfam" id="PF00561">
    <property type="entry name" value="Abhydrolase_1"/>
    <property type="match status" value="1"/>
</dbReference>
<dbReference type="InterPro" id="IPR029058">
    <property type="entry name" value="AB_hydrolase_fold"/>
</dbReference>
<dbReference type="PANTHER" id="PTHR42977:SF3">
    <property type="entry name" value="AB HYDROLASE-1 DOMAIN-CONTAINING PROTEIN"/>
    <property type="match status" value="1"/>
</dbReference>
<dbReference type="EMBL" id="RSCD01000016">
    <property type="protein sequence ID" value="RSH88719.1"/>
    <property type="molecule type" value="Genomic_DNA"/>
</dbReference>
<dbReference type="PRINTS" id="PR00111">
    <property type="entry name" value="ABHYDROLASE"/>
</dbReference>
<dbReference type="PANTHER" id="PTHR42977">
    <property type="entry name" value="HYDROLASE-RELATED"/>
    <property type="match status" value="1"/>
</dbReference>
<evidence type="ECO:0000256" key="1">
    <source>
        <dbReference type="ARBA" id="ARBA00022801"/>
    </source>
</evidence>
<name>A0A427YC17_9TREE</name>
<reference evidence="3 4" key="1">
    <citation type="submission" date="2018-11" db="EMBL/GenBank/DDBJ databases">
        <title>Genome sequence of Saitozyma podzolica DSM 27192.</title>
        <authorList>
            <person name="Aliyu H."/>
            <person name="Gorte O."/>
            <person name="Ochsenreither K."/>
        </authorList>
    </citation>
    <scope>NUCLEOTIDE SEQUENCE [LARGE SCALE GENOMIC DNA]</scope>
    <source>
        <strain evidence="3 4">DSM 27192</strain>
    </source>
</reference>
<feature type="domain" description="AB hydrolase-1" evidence="2">
    <location>
        <begin position="28"/>
        <end position="278"/>
    </location>
</feature>
<dbReference type="AlphaFoldDB" id="A0A427YC17"/>
<accession>A0A427YC17</accession>